<dbReference type="EMBL" id="UINC01011355">
    <property type="protein sequence ID" value="SVA50158.1"/>
    <property type="molecule type" value="Genomic_DNA"/>
</dbReference>
<proteinExistence type="predicted"/>
<evidence type="ECO:0000313" key="1">
    <source>
        <dbReference type="EMBL" id="SVA50158.1"/>
    </source>
</evidence>
<organism evidence="1">
    <name type="scientific">marine metagenome</name>
    <dbReference type="NCBI Taxonomy" id="408172"/>
    <lineage>
        <taxon>unclassified sequences</taxon>
        <taxon>metagenomes</taxon>
        <taxon>ecological metagenomes</taxon>
    </lineage>
</organism>
<sequence length="24" mass="2800">MVVIGFAYTTQIELLIFQIPFRIS</sequence>
<accession>A0A381WDN6</accession>
<gene>
    <name evidence="1" type="ORF">METZ01_LOCUS103012</name>
</gene>
<name>A0A381WDN6_9ZZZZ</name>
<protein>
    <submittedName>
        <fullName evidence="1">Uncharacterized protein</fullName>
    </submittedName>
</protein>
<reference evidence="1" key="1">
    <citation type="submission" date="2018-05" db="EMBL/GenBank/DDBJ databases">
        <authorList>
            <person name="Lanie J.A."/>
            <person name="Ng W.-L."/>
            <person name="Kazmierczak K.M."/>
            <person name="Andrzejewski T.M."/>
            <person name="Davidsen T.M."/>
            <person name="Wayne K.J."/>
            <person name="Tettelin H."/>
            <person name="Glass J.I."/>
            <person name="Rusch D."/>
            <person name="Podicherti R."/>
            <person name="Tsui H.-C.T."/>
            <person name="Winkler M.E."/>
        </authorList>
    </citation>
    <scope>NUCLEOTIDE SEQUENCE</scope>
</reference>
<dbReference type="AlphaFoldDB" id="A0A381WDN6"/>